<feature type="compositionally biased region" description="Basic and acidic residues" evidence="1">
    <location>
        <begin position="411"/>
        <end position="423"/>
    </location>
</feature>
<dbReference type="EMBL" id="JABEVY010000234">
    <property type="protein sequence ID" value="KAF5241180.1"/>
    <property type="molecule type" value="Genomic_DNA"/>
</dbReference>
<protein>
    <submittedName>
        <fullName evidence="2">Uncharacterized protein</fullName>
    </submittedName>
</protein>
<evidence type="ECO:0000256" key="1">
    <source>
        <dbReference type="SAM" id="MobiDB-lite"/>
    </source>
</evidence>
<feature type="compositionally biased region" description="Polar residues" evidence="1">
    <location>
        <begin position="314"/>
        <end position="328"/>
    </location>
</feature>
<sequence length="1441" mass="154414">MSQYIVPGSAEHVSSLLSGYGLGCPHHLVCSSGVSQARHYPKRLGFFSAHSPDLIIFYVDTKNICSDCMKLFVPSGFNFWSSLPDPNGGGENLDSPPRKWLFPNGQAEHFINLRKIGGGASEPAIVPLPSSPVAADAWEWIKSQKKPFYIDQLHLAPRWSPVNERNALADSATGWQYGIAIPAPTVETISAPTNNKKTVAKAPQPSSSKGPPSKPKISADAVDMPERKKIRKSKDPEDTTGAQALSLSTKEKDDETVRVSKPVCEVEPGSKQNGQGPTSSKEHIGPRHKEKVKFRTTPAPEGESKPVRAGGSSKMASTPPSQYTLSATEDSKPQREQERPYSASPAVLGAPIRRKAVGAMNNTSNTAVEITKVDIQKIDSMVKANANSRGKKSVSDVVPLLSKPSPGHQSLETKTKSPKEETASIKSKSTITTKDVHAKLKAAEPSKEALKKSSKAKSVDITNEMPTLVKTVEQSKGFVSQTTVAPTYTRSWYNYDPFSFDSAMTLSELSDYKRRARTVDNHTERAPELPLETFLRETQPLDKSETLSGLRTKKTLKKEDPFTALVLPAAKDKGPSKLPLGSALGMKAVLEAESSSGKKSKPPSVEGPVKTRSDKVFSTKPTGETLSEWSKEVQKVANKGKTEHSGRSLKDKLSKAIKKEGKAASSQPGTKTGSRSFHSKDKSSHGGHQSSTTVTNDEHIHHRQPKKKINDLKGGKPKRKPNTKPESNLHTDKHDEHEDDTHGSDGHSSRGEQSSEPQQPGEQPGEQPQQSGEQPGEHGQPGEPEKPGELEKPVEPVEPEKLNDHQPPGENEQPSKHQQELGEHKQPGEPEKPNDHEQPGEHKQQSSEHSGVGANNIDPTESTQSAAQPIKNSATPNSPVESNTAGTGLKRKVSCAPQPASSAQQSMDSPVEPNARDPSSAGNTGDVQSQPDTEPASATPQALGTRNIQDTISGTESSPTGATTTADVAVAVNLGTSLCDTKPDPSSLKESKTDPPSTKSSNGPQETTVAGPGSAQGYYEQSTSQSVQNVQAQVNFISDPIQGSRGGLGGSGQSTSGEQRPSTPSSKLPSGTAFIAGTVIAGAAVLTGHLAATSASSSSNSNDADGFHSNSSREDLVAHWDDDFDRVSGDHQQPEPDNSDIDGIHGARSVTSDDEEASEHVAEDDNMSQPDSFIHHREVEGDLFSSFDVQNDLHEQQFQNYENSDNESSHEATEGHFYKPSSEDGENDEQRSQQHDIESQEGFSYNSEESRSDDGQSTSADFPEQSDDNQQGDFSLDSYSDVNSHHSAEDEMLGQNEDQDQDSNSSDDGFGNESDNEGSDQGSITDSEQSIQDDAEDDLDPGSSQEDSGEGDSEAAGDSDQSEDDGSDHSSDDDDGSDSQASQSSEDDPDDSSEGEDDESIEEEHSDPESDDSEPESVDVSGPEQVMDSDSEGDGSAYYSD</sequence>
<proteinExistence type="predicted"/>
<feature type="compositionally biased region" description="Polar residues" evidence="1">
    <location>
        <begin position="686"/>
        <end position="695"/>
    </location>
</feature>
<feature type="compositionally biased region" description="Polar residues" evidence="1">
    <location>
        <begin position="1058"/>
        <end position="1069"/>
    </location>
</feature>
<feature type="compositionally biased region" description="Polar residues" evidence="1">
    <location>
        <begin position="1268"/>
        <end position="1282"/>
    </location>
</feature>
<feature type="compositionally biased region" description="Acidic residues" evidence="1">
    <location>
        <begin position="1331"/>
        <end position="1340"/>
    </location>
</feature>
<feature type="compositionally biased region" description="Basic and acidic residues" evidence="1">
    <location>
        <begin position="1111"/>
        <end position="1134"/>
    </location>
</feature>
<feature type="compositionally biased region" description="Polar residues" evidence="1">
    <location>
        <begin position="857"/>
        <end position="886"/>
    </location>
</feature>
<feature type="compositionally biased region" description="Low complexity" evidence="1">
    <location>
        <begin position="960"/>
        <end position="972"/>
    </location>
</feature>
<feature type="compositionally biased region" description="Low complexity" evidence="1">
    <location>
        <begin position="1021"/>
        <end position="1034"/>
    </location>
</feature>
<feature type="compositionally biased region" description="Polar residues" evidence="1">
    <location>
        <begin position="619"/>
        <end position="628"/>
    </location>
</feature>
<feature type="compositionally biased region" description="Polar residues" evidence="1">
    <location>
        <begin position="270"/>
        <end position="279"/>
    </location>
</feature>
<evidence type="ECO:0000313" key="3">
    <source>
        <dbReference type="Proteomes" id="UP000573603"/>
    </source>
</evidence>
<feature type="region of interest" description="Disordered" evidence="1">
    <location>
        <begin position="196"/>
        <end position="347"/>
    </location>
</feature>
<evidence type="ECO:0000313" key="2">
    <source>
        <dbReference type="EMBL" id="KAF5241180.1"/>
    </source>
</evidence>
<dbReference type="Proteomes" id="UP000573603">
    <property type="component" value="Unassembled WGS sequence"/>
</dbReference>
<reference evidence="2 3" key="1">
    <citation type="journal article" date="2020" name="BMC Genomics">
        <title>Correction to: Identification and distribution of gene clusters required for synthesis of sphingolipid metabolism inhibitors in diverse species of the filamentous fungus Fusarium.</title>
        <authorList>
            <person name="Kim H.S."/>
            <person name="Lohmar J.M."/>
            <person name="Busman M."/>
            <person name="Brown D.W."/>
            <person name="Naumann T.A."/>
            <person name="Divon H.H."/>
            <person name="Lysoe E."/>
            <person name="Uhlig S."/>
            <person name="Proctor R.H."/>
        </authorList>
    </citation>
    <scope>NUCLEOTIDE SEQUENCE [LARGE SCALE GENOMIC DNA]</scope>
    <source>
        <strain evidence="2 3">NRRL 25214</strain>
    </source>
</reference>
<feature type="compositionally biased region" description="Low complexity" evidence="1">
    <location>
        <begin position="1302"/>
        <end position="1313"/>
    </location>
</feature>
<feature type="compositionally biased region" description="Polar residues" evidence="1">
    <location>
        <begin position="1319"/>
        <end position="1330"/>
    </location>
</feature>
<feature type="compositionally biased region" description="Basic and acidic residues" evidence="1">
    <location>
        <begin position="981"/>
        <end position="993"/>
    </location>
</feature>
<feature type="region of interest" description="Disordered" evidence="1">
    <location>
        <begin position="1092"/>
        <end position="1441"/>
    </location>
</feature>
<feature type="compositionally biased region" description="Basic and acidic residues" evidence="1">
    <location>
        <begin position="434"/>
        <end position="451"/>
    </location>
</feature>
<feature type="compositionally biased region" description="Basic and acidic residues" evidence="1">
    <location>
        <begin position="329"/>
        <end position="339"/>
    </location>
</feature>
<feature type="compositionally biased region" description="Low complexity" evidence="1">
    <location>
        <begin position="200"/>
        <end position="219"/>
    </location>
</feature>
<feature type="compositionally biased region" description="Low complexity" evidence="1">
    <location>
        <begin position="593"/>
        <end position="608"/>
    </location>
</feature>
<feature type="compositionally biased region" description="Acidic residues" evidence="1">
    <location>
        <begin position="1385"/>
        <end position="1417"/>
    </location>
</feature>
<feature type="compositionally biased region" description="Basic and acidic residues" evidence="1">
    <location>
        <begin position="813"/>
        <end position="846"/>
    </location>
</feature>
<feature type="compositionally biased region" description="Acidic residues" evidence="1">
    <location>
        <begin position="1347"/>
        <end position="1377"/>
    </location>
</feature>
<feature type="compositionally biased region" description="Basic and acidic residues" evidence="1">
    <location>
        <begin position="249"/>
        <end position="258"/>
    </location>
</feature>
<comment type="caution">
    <text evidence="2">The sequence shown here is derived from an EMBL/GenBank/DDBJ whole genome shotgun (WGS) entry which is preliminary data.</text>
</comment>
<feature type="compositionally biased region" description="Low complexity" evidence="1">
    <location>
        <begin position="751"/>
        <end position="782"/>
    </location>
</feature>
<organism evidence="2 3">
    <name type="scientific">Fusarium anthophilum</name>
    <dbReference type="NCBI Taxonomy" id="48485"/>
    <lineage>
        <taxon>Eukaryota</taxon>
        <taxon>Fungi</taxon>
        <taxon>Dikarya</taxon>
        <taxon>Ascomycota</taxon>
        <taxon>Pezizomycotina</taxon>
        <taxon>Sordariomycetes</taxon>
        <taxon>Hypocreomycetidae</taxon>
        <taxon>Hypocreales</taxon>
        <taxon>Nectriaceae</taxon>
        <taxon>Fusarium</taxon>
        <taxon>Fusarium fujikuroi species complex</taxon>
    </lineage>
</organism>
<feature type="compositionally biased region" description="Polar residues" evidence="1">
    <location>
        <begin position="994"/>
        <end position="1008"/>
    </location>
</feature>
<feature type="compositionally biased region" description="Polar residues" evidence="1">
    <location>
        <begin position="899"/>
        <end position="908"/>
    </location>
</feature>
<feature type="compositionally biased region" description="Basic and acidic residues" evidence="1">
    <location>
        <begin position="629"/>
        <end position="662"/>
    </location>
</feature>
<keyword evidence="3" id="KW-1185">Reference proteome</keyword>
<accession>A0A8H4Z898</accession>
<feature type="region of interest" description="Disordered" evidence="1">
    <location>
        <begin position="590"/>
        <end position="1071"/>
    </location>
</feature>
<feature type="compositionally biased region" description="Polar residues" evidence="1">
    <location>
        <begin position="664"/>
        <end position="676"/>
    </location>
</feature>
<feature type="compositionally biased region" description="Polar residues" evidence="1">
    <location>
        <begin position="920"/>
        <end position="959"/>
    </location>
</feature>
<feature type="region of interest" description="Disordered" evidence="1">
    <location>
        <begin position="384"/>
        <end position="458"/>
    </location>
</feature>
<feature type="compositionally biased region" description="Low complexity" evidence="1">
    <location>
        <begin position="1094"/>
        <end position="1104"/>
    </location>
</feature>
<feature type="compositionally biased region" description="Basic and acidic residues" evidence="1">
    <location>
        <begin position="1207"/>
        <end position="1217"/>
    </location>
</feature>
<feature type="compositionally biased region" description="Basic and acidic residues" evidence="1">
    <location>
        <begin position="783"/>
        <end position="804"/>
    </location>
</feature>
<name>A0A8H4Z898_9HYPO</name>
<feature type="compositionally biased region" description="Low complexity" evidence="1">
    <location>
        <begin position="424"/>
        <end position="433"/>
    </location>
</feature>
<feature type="compositionally biased region" description="Basic and acidic residues" evidence="1">
    <location>
        <begin position="727"/>
        <end position="750"/>
    </location>
</feature>
<feature type="compositionally biased region" description="Basic and acidic residues" evidence="1">
    <location>
        <begin position="1228"/>
        <end position="1238"/>
    </location>
</feature>
<gene>
    <name evidence="2" type="ORF">FANTH_9176</name>
</gene>